<dbReference type="SUPFAM" id="SSF48452">
    <property type="entry name" value="TPR-like"/>
    <property type="match status" value="1"/>
</dbReference>
<dbReference type="SMART" id="SM00028">
    <property type="entry name" value="TPR"/>
    <property type="match status" value="4"/>
</dbReference>
<accession>A0A7D9HID6</accession>
<proteinExistence type="predicted"/>
<dbReference type="GO" id="GO:0048264">
    <property type="term" value="P:determination of ventral identity"/>
    <property type="evidence" value="ECO:0007669"/>
    <property type="project" value="TreeGrafter"/>
</dbReference>
<dbReference type="PROSITE" id="PS50005">
    <property type="entry name" value="TPR"/>
    <property type="match status" value="1"/>
</dbReference>
<name>A0A7D9HID6_PARCT</name>
<keyword evidence="3" id="KW-1185">Reference proteome</keyword>
<dbReference type="EMBL" id="CACRXK020000933">
    <property type="protein sequence ID" value="CAB3985880.1"/>
    <property type="molecule type" value="Genomic_DNA"/>
</dbReference>
<dbReference type="GO" id="GO:0016020">
    <property type="term" value="C:membrane"/>
    <property type="evidence" value="ECO:0007669"/>
    <property type="project" value="TreeGrafter"/>
</dbReference>
<dbReference type="CDD" id="cd24142">
    <property type="entry name" value="ACL4-like"/>
    <property type="match status" value="1"/>
</dbReference>
<evidence type="ECO:0000313" key="3">
    <source>
        <dbReference type="Proteomes" id="UP001152795"/>
    </source>
</evidence>
<feature type="compositionally biased region" description="Basic and acidic residues" evidence="1">
    <location>
        <begin position="16"/>
        <end position="31"/>
    </location>
</feature>
<dbReference type="PANTHER" id="PTHR28654:SF1">
    <property type="entry name" value="AXIN INTERACTOR, DORSALIZATION-ASSOCIATED PROTEIN"/>
    <property type="match status" value="1"/>
</dbReference>
<dbReference type="AlphaFoldDB" id="A0A7D9HID6"/>
<dbReference type="InterPro" id="IPR011990">
    <property type="entry name" value="TPR-like_helical_dom_sf"/>
</dbReference>
<dbReference type="Pfam" id="PF14559">
    <property type="entry name" value="TPR_19"/>
    <property type="match status" value="1"/>
</dbReference>
<feature type="region of interest" description="Disordered" evidence="1">
    <location>
        <begin position="1"/>
        <end position="31"/>
    </location>
</feature>
<protein>
    <submittedName>
        <fullName evidence="2">Probable assembly chaperone of rpl4</fullName>
    </submittedName>
</protein>
<dbReference type="GO" id="GO:0035091">
    <property type="term" value="F:phosphatidylinositol binding"/>
    <property type="evidence" value="ECO:0007669"/>
    <property type="project" value="TreeGrafter"/>
</dbReference>
<evidence type="ECO:0000256" key="1">
    <source>
        <dbReference type="SAM" id="MobiDB-lite"/>
    </source>
</evidence>
<evidence type="ECO:0000313" key="2">
    <source>
        <dbReference type="EMBL" id="CAB3985880.1"/>
    </source>
</evidence>
<dbReference type="PANTHER" id="PTHR28654">
    <property type="entry name" value="AXIN INTERACTOR, DORSALIZATION-ASSOCIATED PROTEIN"/>
    <property type="match status" value="1"/>
</dbReference>
<dbReference type="OrthoDB" id="5987080at2759"/>
<reference evidence="2" key="1">
    <citation type="submission" date="2020-04" db="EMBL/GenBank/DDBJ databases">
        <authorList>
            <person name="Alioto T."/>
            <person name="Alioto T."/>
            <person name="Gomez Garrido J."/>
        </authorList>
    </citation>
    <scope>NUCLEOTIDE SEQUENCE</scope>
    <source>
        <strain evidence="2">A484AB</strain>
    </source>
</reference>
<dbReference type="Pfam" id="PF13431">
    <property type="entry name" value="TPR_17"/>
    <property type="match status" value="1"/>
</dbReference>
<comment type="caution">
    <text evidence="2">The sequence shown here is derived from an EMBL/GenBank/DDBJ whole genome shotgun (WGS) entry which is preliminary data.</text>
</comment>
<sequence length="256" mass="28876">MGKRKKKTNKSGVSSKENKNESKDKEESLHEQKFTADDLLKKVEEYMESFNFDVAERFCTRALEMSPDNLQALNMAASIYLEIGKIDEAVSCLRHAIEIEPCKGFSKYMTLGELLEGEEAVECLKKGIEIMITEKETNEKENVSDSAGAVNTEHEEITDRDISNAFCSLAEIYLTDCCFVEDAENSCKLYCEKAIEKDADNPDAYQVMANFLLSEQKNEEAKEILLKGLNLWHGCDDPHIKGTEEGEEEEQGHGAF</sequence>
<dbReference type="Proteomes" id="UP001152795">
    <property type="component" value="Unassembled WGS sequence"/>
</dbReference>
<gene>
    <name evidence="2" type="ORF">PACLA_8A058707</name>
</gene>
<dbReference type="InterPro" id="IPR019734">
    <property type="entry name" value="TPR_rpt"/>
</dbReference>
<dbReference type="Gene3D" id="1.25.40.10">
    <property type="entry name" value="Tetratricopeptide repeat domain"/>
    <property type="match status" value="2"/>
</dbReference>
<organism evidence="2 3">
    <name type="scientific">Paramuricea clavata</name>
    <name type="common">Red gorgonian</name>
    <name type="synonym">Violescent sea-whip</name>
    <dbReference type="NCBI Taxonomy" id="317549"/>
    <lineage>
        <taxon>Eukaryota</taxon>
        <taxon>Metazoa</taxon>
        <taxon>Cnidaria</taxon>
        <taxon>Anthozoa</taxon>
        <taxon>Octocorallia</taxon>
        <taxon>Malacalcyonacea</taxon>
        <taxon>Plexauridae</taxon>
        <taxon>Paramuricea</taxon>
    </lineage>
</organism>